<evidence type="ECO:0000313" key="3">
    <source>
        <dbReference type="Proteomes" id="UP000306102"/>
    </source>
</evidence>
<organism evidence="2 3">
    <name type="scientific">Camellia sinensis var. sinensis</name>
    <name type="common">China tea</name>
    <dbReference type="NCBI Taxonomy" id="542762"/>
    <lineage>
        <taxon>Eukaryota</taxon>
        <taxon>Viridiplantae</taxon>
        <taxon>Streptophyta</taxon>
        <taxon>Embryophyta</taxon>
        <taxon>Tracheophyta</taxon>
        <taxon>Spermatophyta</taxon>
        <taxon>Magnoliopsida</taxon>
        <taxon>eudicotyledons</taxon>
        <taxon>Gunneridae</taxon>
        <taxon>Pentapetalae</taxon>
        <taxon>asterids</taxon>
        <taxon>Ericales</taxon>
        <taxon>Theaceae</taxon>
        <taxon>Camellia</taxon>
    </lineage>
</organism>
<dbReference type="STRING" id="542762.A0A4S4EDE8"/>
<evidence type="ECO:0000256" key="1">
    <source>
        <dbReference type="ARBA" id="ARBA00022737"/>
    </source>
</evidence>
<comment type="caution">
    <text evidence="2">The sequence shown here is derived from an EMBL/GenBank/DDBJ whole genome shotgun (WGS) entry which is preliminary data.</text>
</comment>
<dbReference type="EMBL" id="SDRB02005397">
    <property type="protein sequence ID" value="THG14353.1"/>
    <property type="molecule type" value="Genomic_DNA"/>
</dbReference>
<accession>A0A4S4EDE8</accession>
<dbReference type="Proteomes" id="UP000306102">
    <property type="component" value="Unassembled WGS sequence"/>
</dbReference>
<proteinExistence type="predicted"/>
<protein>
    <submittedName>
        <fullName evidence="2">Uncharacterized protein</fullName>
    </submittedName>
</protein>
<dbReference type="GO" id="GO:0010020">
    <property type="term" value="P:chloroplast fission"/>
    <property type="evidence" value="ECO:0007669"/>
    <property type="project" value="TreeGrafter"/>
</dbReference>
<keyword evidence="1" id="KW-0677">Repeat</keyword>
<keyword evidence="3" id="KW-1185">Reference proteome</keyword>
<dbReference type="AlphaFoldDB" id="A0A4S4EDE8"/>
<dbReference type="Gene3D" id="2.20.110.10">
    <property type="entry name" value="Histone H3 K4-specific methyltransferase SET7/9 N-terminal domain"/>
    <property type="match status" value="2"/>
</dbReference>
<name>A0A4S4EDE8_CAMSN</name>
<evidence type="ECO:0000313" key="2">
    <source>
        <dbReference type="EMBL" id="THG14353.1"/>
    </source>
</evidence>
<dbReference type="InterPro" id="IPR003409">
    <property type="entry name" value="MORN"/>
</dbReference>
<sequence>MDSLFLAKVAKERIVKGWTHKSKNRQCFHLIQRSNSRKAIQAHHIRYQASQESSIFTRLAQHFPFIFNLLRRQPSQYDDTQESYLPENLSVSEVTNSQDWCEVPNVIPADGMAEGFGFYSAELQTLFSNNSDEIDYLSCSSEQDEVEVSETVIDSSNFYDPNTEGAPAFQREPLIRQNLGPANDSGATPTLDNLSIYRLPVGVKPSEELENILSISNTVHLEKVTGDDMKALTQITPRMSWDALTDAGFEVVSEFYDNASALLKGNDTDVSKKQGVLSVRAASMLVNNVSSQGLIDVQCSSYKAYKFPKALCFDCCTVLIACHYSPEECPFQLRRWGSRKGKNRDTCEEAERDTQKKWNPIVEMKYRGGTYKGRCQGGLPEGKTLQGRLSLGDGSIYDGMWRYGKRSGLGTLYFRNGDVFQGSWRDDVMHGKGWLYFHTGDRWFVNFWKGKANGEGRFYSKRGEIFFGHFKDGWRHGHFLCINVDGARCLEIWDEGVLVSRKQLDSDDGGAE</sequence>
<dbReference type="GO" id="GO:0005829">
    <property type="term" value="C:cytosol"/>
    <property type="evidence" value="ECO:0007669"/>
    <property type="project" value="TreeGrafter"/>
</dbReference>
<reference evidence="2 3" key="1">
    <citation type="journal article" date="2018" name="Proc. Natl. Acad. Sci. U.S.A.">
        <title>Draft genome sequence of Camellia sinensis var. sinensis provides insights into the evolution of the tea genome and tea quality.</title>
        <authorList>
            <person name="Wei C."/>
            <person name="Yang H."/>
            <person name="Wang S."/>
            <person name="Zhao J."/>
            <person name="Liu C."/>
            <person name="Gao L."/>
            <person name="Xia E."/>
            <person name="Lu Y."/>
            <person name="Tai Y."/>
            <person name="She G."/>
            <person name="Sun J."/>
            <person name="Cao H."/>
            <person name="Tong W."/>
            <person name="Gao Q."/>
            <person name="Li Y."/>
            <person name="Deng W."/>
            <person name="Jiang X."/>
            <person name="Wang W."/>
            <person name="Chen Q."/>
            <person name="Zhang S."/>
            <person name="Li H."/>
            <person name="Wu J."/>
            <person name="Wang P."/>
            <person name="Li P."/>
            <person name="Shi C."/>
            <person name="Zheng F."/>
            <person name="Jian J."/>
            <person name="Huang B."/>
            <person name="Shan D."/>
            <person name="Shi M."/>
            <person name="Fang C."/>
            <person name="Yue Y."/>
            <person name="Li F."/>
            <person name="Li D."/>
            <person name="Wei S."/>
            <person name="Han B."/>
            <person name="Jiang C."/>
            <person name="Yin Y."/>
            <person name="Xia T."/>
            <person name="Zhang Z."/>
            <person name="Bennetzen J.L."/>
            <person name="Zhao S."/>
            <person name="Wan X."/>
        </authorList>
    </citation>
    <scope>NUCLEOTIDE SEQUENCE [LARGE SCALE GENOMIC DNA]</scope>
    <source>
        <strain evidence="3">cv. Shuchazao</strain>
        <tissue evidence="2">Leaf</tissue>
    </source>
</reference>
<dbReference type="PANTHER" id="PTHR43215:SF15">
    <property type="entry name" value="PROTEIN ACCUMULATION AND REPLICATION OF CHLOROPLASTS 3, CHLOROPLASTIC"/>
    <property type="match status" value="1"/>
</dbReference>
<dbReference type="SMART" id="SM00698">
    <property type="entry name" value="MORN"/>
    <property type="match status" value="3"/>
</dbReference>
<dbReference type="Pfam" id="PF02493">
    <property type="entry name" value="MORN"/>
    <property type="match status" value="2"/>
</dbReference>
<gene>
    <name evidence="2" type="ORF">TEA_018907</name>
</gene>
<dbReference type="GO" id="GO:0009707">
    <property type="term" value="C:chloroplast outer membrane"/>
    <property type="evidence" value="ECO:0007669"/>
    <property type="project" value="TreeGrafter"/>
</dbReference>
<dbReference type="SUPFAM" id="SSF82185">
    <property type="entry name" value="Histone H3 K4-specific methyltransferase SET7/9 N-terminal domain"/>
    <property type="match status" value="1"/>
</dbReference>
<dbReference type="PANTHER" id="PTHR43215">
    <property type="entry name" value="RADIAL SPOKE HEAD 1 HOMOLOG"/>
    <property type="match status" value="1"/>
</dbReference>